<organism evidence="1">
    <name type="scientific">Campylobacter jejuni</name>
    <dbReference type="NCBI Taxonomy" id="197"/>
    <lineage>
        <taxon>Bacteria</taxon>
        <taxon>Pseudomonadati</taxon>
        <taxon>Campylobacterota</taxon>
        <taxon>Epsilonproteobacteria</taxon>
        <taxon>Campylobacterales</taxon>
        <taxon>Campylobacteraceae</taxon>
        <taxon>Campylobacter</taxon>
    </lineage>
</organism>
<reference evidence="1" key="1">
    <citation type="submission" date="2018-07" db="EMBL/GenBank/DDBJ databases">
        <authorList>
            <consortium name="GenomeTrakr network: Whole genome sequencing for foodborne pathogen traceback"/>
        </authorList>
    </citation>
    <scope>NUCLEOTIDE SEQUENCE</scope>
    <source>
        <strain evidence="1">NMSU-00307</strain>
    </source>
</reference>
<protein>
    <submittedName>
        <fullName evidence="1">Uncharacterized protein</fullName>
    </submittedName>
</protein>
<sequence length="275" mass="32908">MANFNLYYEEIIAQLNKCAEKKLKKELSNYNSKDYFAEYLKEIYFSIPPKPRKVFISKEIKERTLNKKIRKTINKIEYKLKKGEDVNPFLSKRFDNNDKMFSSFGIHHFHLGEYLKNKQEYDRTGGLLYCFLPYYNNDSIYFIDVLPHKQWCNQELFDIIQKNWPDVLQYTQSFTVKDISEKDIKKLRKYNINFIPSLKSGELVFSNFGYMSNGDPTYVCLCKMNIRKQIEHIYKTYHINISDTEIIDFEINNNLILKNIAIKNKISGKIDLYNF</sequence>
<dbReference type="EMBL" id="AACNXV010000008">
    <property type="protein sequence ID" value="EAL4004850.1"/>
    <property type="molecule type" value="Genomic_DNA"/>
</dbReference>
<gene>
    <name evidence="1" type="ORF">DVQ68_06800</name>
</gene>
<comment type="caution">
    <text evidence="1">The sequence shown here is derived from an EMBL/GenBank/DDBJ whole genome shotgun (WGS) entry which is preliminary data.</text>
</comment>
<name>A0A5T1QLY2_CAMJU</name>
<accession>A0A5T1QLY2</accession>
<dbReference type="AlphaFoldDB" id="A0A5T1QLY2"/>
<proteinExistence type="predicted"/>
<evidence type="ECO:0000313" key="1">
    <source>
        <dbReference type="EMBL" id="EAL4004850.1"/>
    </source>
</evidence>